<dbReference type="CDD" id="cd06267">
    <property type="entry name" value="PBP1_LacI_sugar_binding-like"/>
    <property type="match status" value="1"/>
</dbReference>
<dbReference type="PROSITE" id="PS50932">
    <property type="entry name" value="HTH_LACI_2"/>
    <property type="match status" value="1"/>
</dbReference>
<dbReference type="GO" id="GO:0003700">
    <property type="term" value="F:DNA-binding transcription factor activity"/>
    <property type="evidence" value="ECO:0007669"/>
    <property type="project" value="TreeGrafter"/>
</dbReference>
<keyword evidence="7" id="KW-1185">Reference proteome</keyword>
<dbReference type="InterPro" id="IPR001387">
    <property type="entry name" value="Cro/C1-type_HTH"/>
</dbReference>
<dbReference type="PANTHER" id="PTHR30146">
    <property type="entry name" value="LACI-RELATED TRANSCRIPTIONAL REPRESSOR"/>
    <property type="match status" value="1"/>
</dbReference>
<dbReference type="Pfam" id="PF13377">
    <property type="entry name" value="Peripla_BP_3"/>
    <property type="match status" value="1"/>
</dbReference>
<dbReference type="Gene3D" id="1.10.260.40">
    <property type="entry name" value="lambda repressor-like DNA-binding domains"/>
    <property type="match status" value="1"/>
</dbReference>
<feature type="domain" description="HTH lacI-type" evidence="4">
    <location>
        <begin position="3"/>
        <end position="57"/>
    </location>
</feature>
<feature type="domain" description="HTH cro/C1-type" evidence="5">
    <location>
        <begin position="3"/>
        <end position="47"/>
    </location>
</feature>
<accession>A0A7W7HUK1</accession>
<keyword evidence="1" id="KW-0805">Transcription regulation</keyword>
<evidence type="ECO:0000259" key="4">
    <source>
        <dbReference type="PROSITE" id="PS50932"/>
    </source>
</evidence>
<dbReference type="InterPro" id="IPR010982">
    <property type="entry name" value="Lambda_DNA-bd_dom_sf"/>
</dbReference>
<dbReference type="GO" id="GO:0000976">
    <property type="term" value="F:transcription cis-regulatory region binding"/>
    <property type="evidence" value="ECO:0007669"/>
    <property type="project" value="TreeGrafter"/>
</dbReference>
<evidence type="ECO:0000256" key="1">
    <source>
        <dbReference type="ARBA" id="ARBA00023015"/>
    </source>
</evidence>
<keyword evidence="3" id="KW-0804">Transcription</keyword>
<dbReference type="EMBL" id="JACHNH010000001">
    <property type="protein sequence ID" value="MBB4761057.1"/>
    <property type="molecule type" value="Genomic_DNA"/>
</dbReference>
<dbReference type="InterPro" id="IPR046335">
    <property type="entry name" value="LacI/GalR-like_sensor"/>
</dbReference>
<protein>
    <submittedName>
        <fullName evidence="6">LacI family transcriptional regulator</fullName>
    </submittedName>
</protein>
<dbReference type="CDD" id="cd01392">
    <property type="entry name" value="HTH_LacI"/>
    <property type="match status" value="1"/>
</dbReference>
<dbReference type="PANTHER" id="PTHR30146:SF153">
    <property type="entry name" value="LACTOSE OPERON REPRESSOR"/>
    <property type="match status" value="1"/>
</dbReference>
<dbReference type="PROSITE" id="PS50943">
    <property type="entry name" value="HTH_CROC1"/>
    <property type="match status" value="1"/>
</dbReference>
<reference evidence="6 7" key="1">
    <citation type="submission" date="2020-08" db="EMBL/GenBank/DDBJ databases">
        <title>Sequencing the genomes of 1000 actinobacteria strains.</title>
        <authorList>
            <person name="Klenk H.-P."/>
        </authorList>
    </citation>
    <scope>NUCLEOTIDE SEQUENCE [LARGE SCALE GENOMIC DNA]</scope>
    <source>
        <strain evidence="6 7">DSM 43149</strain>
    </source>
</reference>
<dbReference type="SMART" id="SM00354">
    <property type="entry name" value="HTH_LACI"/>
    <property type="match status" value="1"/>
</dbReference>
<sequence>MPITIADVAARAKVSKTTVSRVLNGKGELDESTAARVRKVIEELGYVPSSRAVGLARGRTRVVGMLVPSLTWPWIGEVLQGAVDVLETERYGLLLFTCNRGEESMRQFGAQVSAKSFDGLLVIEPEGTLDFIATLHARGLPVVLIDDRDTQPVQIPSVGTTNHTGAGAAARHLLETGRHRPIVITGPERFGCTAQRLDGFAAVYAEAGHPITPDRVLLGDFTIARGFELVQAAIASGLEFDAIFAHNDLSATGAMQAVLDSGRRIPQDVAVVGFDDIPMAAHTQPPLTTVHQPLREMGEAAARTLLAHFEGTPLPNRPTVIPATFTVRGSTGAGPYAEPS</sequence>
<name>A0A7W7HUK1_9ACTN</name>
<dbReference type="Pfam" id="PF00356">
    <property type="entry name" value="LacI"/>
    <property type="match status" value="1"/>
</dbReference>
<organism evidence="6 7">
    <name type="scientific">Actinoplanes digitatis</name>
    <dbReference type="NCBI Taxonomy" id="1868"/>
    <lineage>
        <taxon>Bacteria</taxon>
        <taxon>Bacillati</taxon>
        <taxon>Actinomycetota</taxon>
        <taxon>Actinomycetes</taxon>
        <taxon>Micromonosporales</taxon>
        <taxon>Micromonosporaceae</taxon>
        <taxon>Actinoplanes</taxon>
    </lineage>
</organism>
<dbReference type="Proteomes" id="UP000578112">
    <property type="component" value="Unassembled WGS sequence"/>
</dbReference>
<evidence type="ECO:0000259" key="5">
    <source>
        <dbReference type="PROSITE" id="PS50943"/>
    </source>
</evidence>
<dbReference type="RefSeq" id="WP_184991245.1">
    <property type="nucleotide sequence ID" value="NZ_BOMK01000013.1"/>
</dbReference>
<dbReference type="AlphaFoldDB" id="A0A7W7HUK1"/>
<proteinExistence type="predicted"/>
<evidence type="ECO:0000313" key="7">
    <source>
        <dbReference type="Proteomes" id="UP000578112"/>
    </source>
</evidence>
<keyword evidence="2" id="KW-0238">DNA-binding</keyword>
<dbReference type="InterPro" id="IPR028082">
    <property type="entry name" value="Peripla_BP_I"/>
</dbReference>
<evidence type="ECO:0000313" key="6">
    <source>
        <dbReference type="EMBL" id="MBB4761057.1"/>
    </source>
</evidence>
<evidence type="ECO:0000256" key="2">
    <source>
        <dbReference type="ARBA" id="ARBA00023125"/>
    </source>
</evidence>
<dbReference type="Gene3D" id="3.40.50.2300">
    <property type="match status" value="2"/>
</dbReference>
<dbReference type="InterPro" id="IPR000843">
    <property type="entry name" value="HTH_LacI"/>
</dbReference>
<dbReference type="SUPFAM" id="SSF47413">
    <property type="entry name" value="lambda repressor-like DNA-binding domains"/>
    <property type="match status" value="1"/>
</dbReference>
<comment type="caution">
    <text evidence="6">The sequence shown here is derived from an EMBL/GenBank/DDBJ whole genome shotgun (WGS) entry which is preliminary data.</text>
</comment>
<dbReference type="SUPFAM" id="SSF53822">
    <property type="entry name" value="Periplasmic binding protein-like I"/>
    <property type="match status" value="1"/>
</dbReference>
<evidence type="ECO:0000256" key="3">
    <source>
        <dbReference type="ARBA" id="ARBA00023163"/>
    </source>
</evidence>
<dbReference type="PROSITE" id="PS00356">
    <property type="entry name" value="HTH_LACI_1"/>
    <property type="match status" value="1"/>
</dbReference>
<gene>
    <name evidence="6" type="ORF">BJ971_001613</name>
</gene>